<dbReference type="Pfam" id="PF10106">
    <property type="entry name" value="DUF2345"/>
    <property type="match status" value="1"/>
</dbReference>
<name>A0A4R5LYU3_9BURK</name>
<feature type="compositionally biased region" description="Basic and acidic residues" evidence="1">
    <location>
        <begin position="1"/>
        <end position="11"/>
    </location>
</feature>
<organism evidence="4 5">
    <name type="scientific">Paraburkholderia silviterrae</name>
    <dbReference type="NCBI Taxonomy" id="2528715"/>
    <lineage>
        <taxon>Bacteria</taxon>
        <taxon>Pseudomonadati</taxon>
        <taxon>Pseudomonadota</taxon>
        <taxon>Betaproteobacteria</taxon>
        <taxon>Burkholderiales</taxon>
        <taxon>Burkholderiaceae</taxon>
        <taxon>Paraburkholderia</taxon>
    </lineage>
</organism>
<evidence type="ECO:0000259" key="2">
    <source>
        <dbReference type="Pfam" id="PF10106"/>
    </source>
</evidence>
<comment type="caution">
    <text evidence="4">The sequence shown here is derived from an EMBL/GenBank/DDBJ whole genome shotgun (WGS) entry which is preliminary data.</text>
</comment>
<reference evidence="4 5" key="1">
    <citation type="submission" date="2019-03" db="EMBL/GenBank/DDBJ databases">
        <title>Paraburkholderia sp. 4M-K11, isolated from subtropical forest soil.</title>
        <authorList>
            <person name="Gao Z.-H."/>
            <person name="Qiu L.-H."/>
        </authorList>
    </citation>
    <scope>NUCLEOTIDE SEQUENCE [LARGE SCALE GENOMIC DNA]</scope>
    <source>
        <strain evidence="4 5">4M-K11</strain>
    </source>
</reference>
<proteinExistence type="predicted"/>
<evidence type="ECO:0000259" key="3">
    <source>
        <dbReference type="Pfam" id="PF13296"/>
    </source>
</evidence>
<dbReference type="EMBL" id="SMRP01000042">
    <property type="protein sequence ID" value="TDG17558.1"/>
    <property type="molecule type" value="Genomic_DNA"/>
</dbReference>
<accession>A0A4R5LYU3</accession>
<gene>
    <name evidence="4" type="ORF">EYW47_37470</name>
</gene>
<evidence type="ECO:0000313" key="5">
    <source>
        <dbReference type="Proteomes" id="UP000295722"/>
    </source>
</evidence>
<protein>
    <submittedName>
        <fullName evidence="4">DUF2345 domain-containing protein</fullName>
    </submittedName>
</protein>
<dbReference type="Pfam" id="PF13296">
    <property type="entry name" value="T6SS_Vgr"/>
    <property type="match status" value="1"/>
</dbReference>
<dbReference type="AlphaFoldDB" id="A0A4R5LYU3"/>
<evidence type="ECO:0000313" key="4">
    <source>
        <dbReference type="EMBL" id="TDG17558.1"/>
    </source>
</evidence>
<dbReference type="Proteomes" id="UP000295722">
    <property type="component" value="Unassembled WGS sequence"/>
</dbReference>
<feature type="region of interest" description="Disordered" evidence="1">
    <location>
        <begin position="1"/>
        <end position="22"/>
    </location>
</feature>
<feature type="domain" description="DUF2345" evidence="2">
    <location>
        <begin position="133"/>
        <end position="278"/>
    </location>
</feature>
<keyword evidence="5" id="KW-1185">Reference proteome</keyword>
<dbReference type="RefSeq" id="WP_133199845.1">
    <property type="nucleotide sequence ID" value="NZ_SMRP01000042.1"/>
</dbReference>
<dbReference type="InterPro" id="IPR018769">
    <property type="entry name" value="VgrG2_DUF2345"/>
</dbReference>
<dbReference type="InterPro" id="IPR028244">
    <property type="entry name" value="T6SS_Rhs_Vgr_dom"/>
</dbReference>
<sequence length="745" mass="81512">TNHLALDDTENRQQAQLASDRGKSSLSLGYITRIEGNAGRQDARGEGFELRSDRWGALRAALGLLLTTFGREKAAGKAKDMGETHSHLTEARGIHEELAQSAQKHGAQEATDNQTDVTRAIKDANAALRGKEGGEFPEFDNPDIVISSAANVHTAAECSTHIASRENTALTAGGDVAIAAKSLFVSVRRVVSFFAYKSMSFIARELVRIESRLNGIDMTARGDITQTSTDGVIRLTARQCVEIKVENTTVRFTPQGIFTYTDGQYLVHAANHATDDPQAPPVQFPVTSENPGKLAAHHVLVESGGGFPVPNQPYRLTLDDGQIIQGVTNELGEMQMATSNVVSFGMIELLSQTNPEQIIGIAQTTVYEQADVAMPAVEVAAQRTTTVGGKTISTPPTNTTSQGKPATYMGCDPLNFGLRTYQFLSGGKADDPKYLFVGKIQYPVAKAYTKAMKSALTGMDWVGLSGKSSDAVNDAVKPVVRGAILAALQYGSFGLPVRAMPKIIVAGPDQWDDFGMKSDYNGCFHNPTWALVINKNRIDHIATNEIAISKMTDETIKKSAVFDNHARMQTISNTMYHEARHCQQKFWMLSLYHSNPSDYEKLKEFVVFQEINVAKNILLCAQTTPFPNNDLVRIGVHRMLMFDYYWTIMGNKDKSGYEFLANDQEAVEAEICKLLNVTSEVARKMADHETGYRSQLHEEDAFSCGDLVDSYWSNDKSDPDSMRNPGSCTREYLKTINAIGGGANA</sequence>
<feature type="domain" description="Putative type VI secretion system Rhs element associated Vgr" evidence="3">
    <location>
        <begin position="2"/>
        <end position="102"/>
    </location>
</feature>
<evidence type="ECO:0000256" key="1">
    <source>
        <dbReference type="SAM" id="MobiDB-lite"/>
    </source>
</evidence>
<dbReference type="OrthoDB" id="9086845at2"/>
<feature type="non-terminal residue" evidence="4">
    <location>
        <position position="1"/>
    </location>
</feature>